<evidence type="ECO:0000256" key="3">
    <source>
        <dbReference type="ARBA" id="ARBA00023125"/>
    </source>
</evidence>
<dbReference type="SUPFAM" id="SSF46689">
    <property type="entry name" value="Homeodomain-like"/>
    <property type="match status" value="1"/>
</dbReference>
<dbReference type="Gene3D" id="3.40.50.1390">
    <property type="entry name" value="Resolvase, N-terminal catalytic domain"/>
    <property type="match status" value="1"/>
</dbReference>
<evidence type="ECO:0000256" key="6">
    <source>
        <dbReference type="PROSITE-ProRule" id="PRU10137"/>
    </source>
</evidence>
<dbReference type="InterPro" id="IPR009057">
    <property type="entry name" value="Homeodomain-like_sf"/>
</dbReference>
<dbReference type="PANTHER" id="PTHR30461:SF26">
    <property type="entry name" value="RESOLVASE HOMOLOG YNEB"/>
    <property type="match status" value="1"/>
</dbReference>
<dbReference type="AlphaFoldDB" id="A0A1C7FB89"/>
<gene>
    <name evidence="8" type="ORF">VSVS05_01872</name>
</gene>
<dbReference type="PATRIC" id="fig|45658.7.peg.1863"/>
<evidence type="ECO:0000256" key="2">
    <source>
        <dbReference type="ARBA" id="ARBA00022908"/>
    </source>
</evidence>
<dbReference type="InterPro" id="IPR006118">
    <property type="entry name" value="Recombinase_CS"/>
</dbReference>
<keyword evidence="2" id="KW-0229">DNA integration</keyword>
<dbReference type="CDD" id="cd03768">
    <property type="entry name" value="SR_ResInv"/>
    <property type="match status" value="1"/>
</dbReference>
<evidence type="ECO:0000259" key="7">
    <source>
        <dbReference type="PROSITE" id="PS51736"/>
    </source>
</evidence>
<keyword evidence="3" id="KW-0238">DNA-binding</keyword>
<dbReference type="SUPFAM" id="SSF53041">
    <property type="entry name" value="Resolvase-like"/>
    <property type="match status" value="1"/>
</dbReference>
<accession>A0A1C7FB89</accession>
<dbReference type="Gene3D" id="1.10.10.60">
    <property type="entry name" value="Homeodomain-like"/>
    <property type="match status" value="1"/>
</dbReference>
<dbReference type="PROSITE" id="PS51736">
    <property type="entry name" value="RECOMBINASES_3"/>
    <property type="match status" value="1"/>
</dbReference>
<dbReference type="SMART" id="SM00857">
    <property type="entry name" value="Resolvase"/>
    <property type="match status" value="1"/>
</dbReference>
<reference evidence="8 9" key="1">
    <citation type="submission" date="2016-07" db="EMBL/GenBank/DDBJ databases">
        <title>Genome sequencing of Vibrio scophthalmi strain VS-05, an isolated from Paralichthys olivaceus.</title>
        <authorList>
            <person name="Han H.-J."/>
        </authorList>
    </citation>
    <scope>NUCLEOTIDE SEQUENCE [LARGE SCALE GENOMIC DNA]</scope>
    <source>
        <strain evidence="8 9">VS-05</strain>
    </source>
</reference>
<keyword evidence="9" id="KW-1185">Reference proteome</keyword>
<dbReference type="InterPro" id="IPR006119">
    <property type="entry name" value="Resolv_N"/>
</dbReference>
<dbReference type="RefSeq" id="WP_065545540.1">
    <property type="nucleotide sequence ID" value="NZ_CP016414.1"/>
</dbReference>
<dbReference type="GO" id="GO:0000150">
    <property type="term" value="F:DNA strand exchange activity"/>
    <property type="evidence" value="ECO:0007669"/>
    <property type="project" value="InterPro"/>
</dbReference>
<dbReference type="PROSITE" id="PS00397">
    <property type="entry name" value="RECOMBINASES_1"/>
    <property type="match status" value="1"/>
</dbReference>
<dbReference type="Proteomes" id="UP000092528">
    <property type="component" value="Chromosome 1"/>
</dbReference>
<keyword evidence="4" id="KW-0233">DNA recombination</keyword>
<dbReference type="GO" id="GO:0015074">
    <property type="term" value="P:DNA integration"/>
    <property type="evidence" value="ECO:0007669"/>
    <property type="project" value="UniProtKB-KW"/>
</dbReference>
<evidence type="ECO:0000313" key="8">
    <source>
        <dbReference type="EMBL" id="ANU36997.1"/>
    </source>
</evidence>
<evidence type="ECO:0000313" key="9">
    <source>
        <dbReference type="Proteomes" id="UP000092528"/>
    </source>
</evidence>
<comment type="similarity">
    <text evidence="1">Belongs to the site-specific recombinase resolvase family.</text>
</comment>
<dbReference type="CDD" id="cd00569">
    <property type="entry name" value="HTH_Hin_like"/>
    <property type="match status" value="1"/>
</dbReference>
<feature type="active site" description="O-(5'-phospho-DNA)-serine intermediate" evidence="5 6">
    <location>
        <position position="12"/>
    </location>
</feature>
<dbReference type="InterPro" id="IPR006120">
    <property type="entry name" value="Resolvase_HTH_dom"/>
</dbReference>
<dbReference type="Pfam" id="PF00239">
    <property type="entry name" value="Resolvase"/>
    <property type="match status" value="1"/>
</dbReference>
<organism evidence="8 9">
    <name type="scientific">Vibrio scophthalmi</name>
    <dbReference type="NCBI Taxonomy" id="45658"/>
    <lineage>
        <taxon>Bacteria</taxon>
        <taxon>Pseudomonadati</taxon>
        <taxon>Pseudomonadota</taxon>
        <taxon>Gammaproteobacteria</taxon>
        <taxon>Vibrionales</taxon>
        <taxon>Vibrionaceae</taxon>
        <taxon>Vibrio</taxon>
    </lineage>
</organism>
<evidence type="ECO:0000256" key="5">
    <source>
        <dbReference type="PIRSR" id="PIRSR606118-50"/>
    </source>
</evidence>
<dbReference type="GO" id="GO:0003677">
    <property type="term" value="F:DNA binding"/>
    <property type="evidence" value="ECO:0007669"/>
    <property type="project" value="UniProtKB-KW"/>
</dbReference>
<dbReference type="InterPro" id="IPR036162">
    <property type="entry name" value="Resolvase-like_N_sf"/>
</dbReference>
<protein>
    <submittedName>
        <fullName evidence="8">Resolvase</fullName>
    </submittedName>
</protein>
<feature type="domain" description="Resolvase/invertase-type recombinase catalytic" evidence="7">
    <location>
        <begin position="4"/>
        <end position="138"/>
    </location>
</feature>
<dbReference type="EMBL" id="CP016414">
    <property type="protein sequence ID" value="ANU36997.1"/>
    <property type="molecule type" value="Genomic_DNA"/>
</dbReference>
<evidence type="ECO:0000256" key="4">
    <source>
        <dbReference type="ARBA" id="ARBA00023172"/>
    </source>
</evidence>
<dbReference type="InterPro" id="IPR050639">
    <property type="entry name" value="SSR_resolvase"/>
</dbReference>
<dbReference type="Pfam" id="PF02796">
    <property type="entry name" value="HTH_7"/>
    <property type="match status" value="1"/>
</dbReference>
<sequence>MTTQKVGYIRVSSAEQNVDRQLVDMDLDRTFVEKMSAKAAHNRLVLTECINYLRTGDELYVHSIDRLARNLLDLQSIIGEINKKGASITFVSEQLEFSTKEDPFAQLTMQMLGAFAEFERKLINIRQREGMQAAKAKGKHIGRPSLSSDVINEIRKKAVEGLSKTQISKECGVSRQTVYRVLKDT</sequence>
<name>A0A1C7FB89_9VIBR</name>
<dbReference type="GeneID" id="96873151"/>
<dbReference type="PANTHER" id="PTHR30461">
    <property type="entry name" value="DNA-INVERTASE FROM LAMBDOID PROPHAGE"/>
    <property type="match status" value="1"/>
</dbReference>
<evidence type="ECO:0000256" key="1">
    <source>
        <dbReference type="ARBA" id="ARBA00009913"/>
    </source>
</evidence>
<proteinExistence type="inferred from homology"/>